<reference evidence="2" key="1">
    <citation type="submission" date="2014-03" db="EMBL/GenBank/DDBJ databases">
        <authorList>
            <person name="Aksoy S."/>
            <person name="Warren W."/>
            <person name="Wilson R.K."/>
        </authorList>
    </citation>
    <scope>NUCLEOTIDE SEQUENCE [LARGE SCALE GENOMIC DNA]</scope>
    <source>
        <strain evidence="2">IAEA</strain>
    </source>
</reference>
<proteinExistence type="predicted"/>
<evidence type="ECO:0000313" key="1">
    <source>
        <dbReference type="EnsemblMetazoa" id="GPAI028045-PA"/>
    </source>
</evidence>
<dbReference type="EnsemblMetazoa" id="GPAI028045-RA">
    <property type="protein sequence ID" value="GPAI028045-PA"/>
    <property type="gene ID" value="GPAI028045"/>
</dbReference>
<reference evidence="1" key="2">
    <citation type="submission" date="2020-05" db="UniProtKB">
        <authorList>
            <consortium name="EnsemblMetazoa"/>
        </authorList>
    </citation>
    <scope>IDENTIFICATION</scope>
    <source>
        <strain evidence="1">IAEA</strain>
    </source>
</reference>
<dbReference type="VEuPathDB" id="VectorBase:GPAI028045"/>
<name>A0A1A9ZXD1_GLOPL</name>
<dbReference type="AlphaFoldDB" id="A0A1A9ZXD1"/>
<organism evidence="1 2">
    <name type="scientific">Glossina pallidipes</name>
    <name type="common">Tsetse fly</name>
    <dbReference type="NCBI Taxonomy" id="7398"/>
    <lineage>
        <taxon>Eukaryota</taxon>
        <taxon>Metazoa</taxon>
        <taxon>Ecdysozoa</taxon>
        <taxon>Arthropoda</taxon>
        <taxon>Hexapoda</taxon>
        <taxon>Insecta</taxon>
        <taxon>Pterygota</taxon>
        <taxon>Neoptera</taxon>
        <taxon>Endopterygota</taxon>
        <taxon>Diptera</taxon>
        <taxon>Brachycera</taxon>
        <taxon>Muscomorpha</taxon>
        <taxon>Hippoboscoidea</taxon>
        <taxon>Glossinidae</taxon>
        <taxon>Glossina</taxon>
    </lineage>
</organism>
<dbReference type="Proteomes" id="UP000092445">
    <property type="component" value="Unassembled WGS sequence"/>
</dbReference>
<keyword evidence="2" id="KW-1185">Reference proteome</keyword>
<accession>A0A1A9ZXD1</accession>
<evidence type="ECO:0000313" key="2">
    <source>
        <dbReference type="Proteomes" id="UP000092445"/>
    </source>
</evidence>
<sequence>MELPDNSIVTKTSVADIRLLYGQDSYWKFYTNESVNETVKIDDNLIAGWLKQFEEGNDFIKFLFNLICSGKILMPVEQFLLFLLLSFVQFMGDLLESLKLIPNK</sequence>
<protein>
    <submittedName>
        <fullName evidence="1">Uncharacterized protein</fullName>
    </submittedName>
</protein>